<comment type="caution">
    <text evidence="2">The sequence shown here is derived from an EMBL/GenBank/DDBJ whole genome shotgun (WGS) entry which is preliminary data.</text>
</comment>
<evidence type="ECO:0000313" key="3">
    <source>
        <dbReference type="Proteomes" id="UP000789759"/>
    </source>
</evidence>
<organism evidence="2 3">
    <name type="scientific">Cetraspora pellucida</name>
    <dbReference type="NCBI Taxonomy" id="1433469"/>
    <lineage>
        <taxon>Eukaryota</taxon>
        <taxon>Fungi</taxon>
        <taxon>Fungi incertae sedis</taxon>
        <taxon>Mucoromycota</taxon>
        <taxon>Glomeromycotina</taxon>
        <taxon>Glomeromycetes</taxon>
        <taxon>Diversisporales</taxon>
        <taxon>Gigasporaceae</taxon>
        <taxon>Cetraspora</taxon>
    </lineage>
</organism>
<dbReference type="AlphaFoldDB" id="A0A9N9I8R4"/>
<feature type="non-terminal residue" evidence="2">
    <location>
        <position position="107"/>
    </location>
</feature>
<keyword evidence="3" id="KW-1185">Reference proteome</keyword>
<evidence type="ECO:0000313" key="2">
    <source>
        <dbReference type="EMBL" id="CAG8725386.1"/>
    </source>
</evidence>
<proteinExistence type="predicted"/>
<keyword evidence="1" id="KW-1133">Transmembrane helix</keyword>
<sequence>KEFNKELYLLAFFLHLTYHGILNLTDIYTNLSNNNSVFPEDLKNLKDDIENSFEEVNNSVRENTLNLEIKNLISLFFKLKFTESLSENIVYKDKDFDINNLINDSNQ</sequence>
<name>A0A9N9I8R4_9GLOM</name>
<dbReference type="Proteomes" id="UP000789759">
    <property type="component" value="Unassembled WGS sequence"/>
</dbReference>
<evidence type="ECO:0000256" key="1">
    <source>
        <dbReference type="SAM" id="Phobius"/>
    </source>
</evidence>
<dbReference type="EMBL" id="CAJVQA010013580">
    <property type="protein sequence ID" value="CAG8725386.1"/>
    <property type="molecule type" value="Genomic_DNA"/>
</dbReference>
<feature type="transmembrane region" description="Helical" evidence="1">
    <location>
        <begin position="7"/>
        <end position="25"/>
    </location>
</feature>
<gene>
    <name evidence="2" type="ORF">CPELLU_LOCUS13149</name>
</gene>
<reference evidence="2" key="1">
    <citation type="submission" date="2021-06" db="EMBL/GenBank/DDBJ databases">
        <authorList>
            <person name="Kallberg Y."/>
            <person name="Tangrot J."/>
            <person name="Rosling A."/>
        </authorList>
    </citation>
    <scope>NUCLEOTIDE SEQUENCE</scope>
    <source>
        <strain evidence="2">FL966</strain>
    </source>
</reference>
<protein>
    <submittedName>
        <fullName evidence="2">22793_t:CDS:1</fullName>
    </submittedName>
</protein>
<accession>A0A9N9I8R4</accession>
<keyword evidence="1" id="KW-0472">Membrane</keyword>
<keyword evidence="1" id="KW-0812">Transmembrane</keyword>